<accession>A0AAC9IY87</accession>
<dbReference type="EMBL" id="CP015017">
    <property type="protein sequence ID" value="APC01973.1"/>
    <property type="molecule type" value="Genomic_DNA"/>
</dbReference>
<reference evidence="5" key="1">
    <citation type="journal article" date="2017" name="Appl. Environ. Microbiol.">
        <title>Microdiversification of a pelagic Polynucleobacter species is mainly driven by acquisition of genomic islands from a partially interspecific gene pool.</title>
        <authorList>
            <person name="Hoetzinger M."/>
            <person name="Hahn M.W."/>
            <person name="Jezberova J."/>
            <person name="Schmidt J."/>
            <person name="Koll U."/>
        </authorList>
    </citation>
    <scope>NUCLEOTIDE SEQUENCE</scope>
    <source>
        <strain evidence="5">MWH-RechtKol4</strain>
    </source>
</reference>
<organism evidence="5 6">
    <name type="scientific">Polynucleobacter asymbioticus</name>
    <dbReference type="NCBI Taxonomy" id="576611"/>
    <lineage>
        <taxon>Bacteria</taxon>
        <taxon>Pseudomonadati</taxon>
        <taxon>Pseudomonadota</taxon>
        <taxon>Betaproteobacteria</taxon>
        <taxon>Burkholderiales</taxon>
        <taxon>Burkholderiaceae</taxon>
        <taxon>Polynucleobacter</taxon>
    </lineage>
</organism>
<dbReference type="Pfam" id="PF02275">
    <property type="entry name" value="CBAH"/>
    <property type="match status" value="1"/>
</dbReference>
<dbReference type="RefSeq" id="WP_071539736.1">
    <property type="nucleotide sequence ID" value="NZ_CP015016.1"/>
</dbReference>
<evidence type="ECO:0000256" key="2">
    <source>
        <dbReference type="ARBA" id="ARBA00022801"/>
    </source>
</evidence>
<feature type="signal peptide" evidence="3">
    <location>
        <begin position="1"/>
        <end position="26"/>
    </location>
</feature>
<dbReference type="Gene3D" id="3.60.60.10">
    <property type="entry name" value="Penicillin V Acylase, Chain A"/>
    <property type="match status" value="1"/>
</dbReference>
<evidence type="ECO:0000256" key="1">
    <source>
        <dbReference type="ARBA" id="ARBA00006625"/>
    </source>
</evidence>
<feature type="domain" description="Choloylglycine hydrolase/NAAA C-terminal" evidence="4">
    <location>
        <begin position="27"/>
        <end position="342"/>
    </location>
</feature>
<dbReference type="PANTHER" id="PTHR35527">
    <property type="entry name" value="CHOLOYLGLYCINE HYDROLASE"/>
    <property type="match status" value="1"/>
</dbReference>
<name>A0AAC9IY87_9BURK</name>
<dbReference type="InterPro" id="IPR029132">
    <property type="entry name" value="CBAH/NAAA_C"/>
</dbReference>
<dbReference type="AlphaFoldDB" id="A0AAC9IY87"/>
<dbReference type="PANTHER" id="PTHR35527:SF2">
    <property type="entry name" value="HYDROLASE"/>
    <property type="match status" value="1"/>
</dbReference>
<dbReference type="InterPro" id="IPR029055">
    <property type="entry name" value="Ntn_hydrolases_N"/>
</dbReference>
<proteinExistence type="inferred from homology"/>
<comment type="similarity">
    <text evidence="1">Belongs to the peptidase C59 family.</text>
</comment>
<evidence type="ECO:0000259" key="4">
    <source>
        <dbReference type="Pfam" id="PF02275"/>
    </source>
</evidence>
<keyword evidence="2 5" id="KW-0378">Hydrolase</keyword>
<dbReference type="Proteomes" id="UP000182060">
    <property type="component" value="Chromosome"/>
</dbReference>
<dbReference type="InterPro" id="IPR052193">
    <property type="entry name" value="Peptidase_C59"/>
</dbReference>
<evidence type="ECO:0000256" key="3">
    <source>
        <dbReference type="SAM" id="SignalP"/>
    </source>
</evidence>
<protein>
    <submittedName>
        <fullName evidence="5">Choloylglycine hydrolase</fullName>
    </submittedName>
</protein>
<sequence length="383" mass="42097">MHISLKKLVASSLIAGLSIASLPSAACTMLSYTDAKGNMYIGRTNEYPGMLPDELTYYPVGTRIESVTPDGKQGYTFQTKYAIIGATLKGMVPNGKQDTLHEALNDQGLSISVLEYTENGEPKITTTPNNMLSVLDFGTWALGSFKNVRELRQAIQQDGIQIWFPHIKSMGNLLAPVHFALFDRNGEGAVIEFTGAKLNIYENTVGVMTNSPPFPWHERNIQNYADLTNVDKNIGQFNKMKVATPDAGAALRALPASNMSPDRFIKAAYYSNFAEKAKTPDGAILTLSHVMNNFDRPAGITIDKPNTSGAGESVASKKPTSEVTYYTALKDLNRNQFFIREITMLSYVKFDMSKLTGVKAVKTVSFDTLAKHTSLNGEELFFK</sequence>
<evidence type="ECO:0000313" key="5">
    <source>
        <dbReference type="EMBL" id="APC01973.1"/>
    </source>
</evidence>
<dbReference type="GO" id="GO:0016787">
    <property type="term" value="F:hydrolase activity"/>
    <property type="evidence" value="ECO:0007669"/>
    <property type="project" value="UniProtKB-KW"/>
</dbReference>
<evidence type="ECO:0000313" key="6">
    <source>
        <dbReference type="Proteomes" id="UP000182060"/>
    </source>
</evidence>
<keyword evidence="3" id="KW-0732">Signal</keyword>
<gene>
    <name evidence="5" type="ORF">AOC25_10275</name>
</gene>
<dbReference type="SUPFAM" id="SSF56235">
    <property type="entry name" value="N-terminal nucleophile aminohydrolases (Ntn hydrolases)"/>
    <property type="match status" value="1"/>
</dbReference>
<feature type="chain" id="PRO_5041971589" evidence="3">
    <location>
        <begin position="27"/>
        <end position="383"/>
    </location>
</feature>